<evidence type="ECO:0000313" key="6">
    <source>
        <dbReference type="Proteomes" id="UP000694388"/>
    </source>
</evidence>
<feature type="compositionally biased region" description="Polar residues" evidence="2">
    <location>
        <begin position="321"/>
        <end position="340"/>
    </location>
</feature>
<feature type="region of interest" description="Disordered" evidence="2">
    <location>
        <begin position="89"/>
        <end position="195"/>
    </location>
</feature>
<dbReference type="Ensembl" id="ENSEBUT00000024617.1">
    <property type="protein sequence ID" value="ENSEBUP00000024041.1"/>
    <property type="gene ID" value="ENSEBUG00000014806.1"/>
</dbReference>
<dbReference type="GO" id="GO:0030054">
    <property type="term" value="C:cell junction"/>
    <property type="evidence" value="ECO:0007669"/>
    <property type="project" value="TreeGrafter"/>
</dbReference>
<feature type="compositionally biased region" description="Low complexity" evidence="2">
    <location>
        <begin position="130"/>
        <end position="146"/>
    </location>
</feature>
<reference evidence="5" key="1">
    <citation type="submission" date="2025-08" db="UniProtKB">
        <authorList>
            <consortium name="Ensembl"/>
        </authorList>
    </citation>
    <scope>IDENTIFICATION</scope>
</reference>
<sequence>MSTAVPVSQQILQSRCWDGWETKHANNTTAQVIHGIGRDLTSTTQPRITLGTGVRIQEGNVLTYHWPATLIQRAWRAYRGQHVCKREAGGSVEACSPPSPSSSSEKLTCSLSMATPSADSTPDWREDGMDLSSDPSLSQSSSEPSSWKVTPCSDCKTSPSLDLDDLSDDFSPAHPRPPWRATSDGGRRQSGRWCQGNGVARGRNCVLRPGCDGAEDDPERDSPPPMDWAALERHLAGLQRQEQEQIARNHTQPAQCTDRESIRQKLALGGFLDDGPGIYTSCSRSGKPSLSARLQSGMNLQICFVNDSGSDRESDMEGSSKTETSPETPVSPMSKQSSSYSERDSPDGDIESPDDVDFLSCKQRLQADARMALALAQPMARMQVQLERQYRSPLAALLPHLSASLAKRGVRPTDLQDMSLGQLQVIVNDLHSQIEGLSEELVRLLLVRDELHMEQDAMLVDIEDLTRHAENQYKFLEEKSK</sequence>
<feature type="compositionally biased region" description="Basic and acidic residues" evidence="2">
    <location>
        <begin position="309"/>
        <end position="320"/>
    </location>
</feature>
<dbReference type="Pfam" id="PF15157">
    <property type="entry name" value="IQCJ-SCHIP1"/>
    <property type="match status" value="1"/>
</dbReference>
<dbReference type="InterPro" id="IPR039045">
    <property type="entry name" value="SCHIP_1"/>
</dbReference>
<dbReference type="PANTHER" id="PTHR13103:SF2">
    <property type="entry name" value="IQCJ-SCHIP1 READTHROUGH TRANSCRIPT PROTEIN-RELATED"/>
    <property type="match status" value="1"/>
</dbReference>
<protein>
    <submittedName>
        <fullName evidence="5">Schwannomin interacting protein 1</fullName>
    </submittedName>
</protein>
<feature type="domain" description="Schwannomin interacting protein 1 C-terminal" evidence="3">
    <location>
        <begin position="257"/>
        <end position="479"/>
    </location>
</feature>
<evidence type="ECO:0000313" key="5">
    <source>
        <dbReference type="Ensembl" id="ENSEBUP00000024041.1"/>
    </source>
</evidence>
<dbReference type="AlphaFoldDB" id="A0A8C4X0B3"/>
<feature type="compositionally biased region" description="Polar residues" evidence="2">
    <location>
        <begin position="105"/>
        <end position="120"/>
    </location>
</feature>
<dbReference type="GeneTree" id="ENSGT00390000011127"/>
<keyword evidence="6" id="KW-1185">Reference proteome</keyword>
<proteinExistence type="predicted"/>
<dbReference type="GO" id="GO:0035332">
    <property type="term" value="P:positive regulation of hippo signaling"/>
    <property type="evidence" value="ECO:0007669"/>
    <property type="project" value="TreeGrafter"/>
</dbReference>
<dbReference type="InterPro" id="IPR029362">
    <property type="entry name" value="IQCJ-SCHIP1_N"/>
</dbReference>
<name>A0A8C4X0B3_EPTBU</name>
<evidence type="ECO:0000256" key="1">
    <source>
        <dbReference type="ARBA" id="ARBA00023054"/>
    </source>
</evidence>
<dbReference type="Proteomes" id="UP000694388">
    <property type="component" value="Unplaced"/>
</dbReference>
<dbReference type="InterPro" id="IPR015649">
    <property type="entry name" value="SCHIP_1_C"/>
</dbReference>
<dbReference type="GO" id="GO:0005886">
    <property type="term" value="C:plasma membrane"/>
    <property type="evidence" value="ECO:0007669"/>
    <property type="project" value="TreeGrafter"/>
</dbReference>
<feature type="domain" description="Fusion protein IQCJ-SCHIP1 N-terminal" evidence="4">
    <location>
        <begin position="69"/>
        <end position="122"/>
    </location>
</feature>
<evidence type="ECO:0000259" key="4">
    <source>
        <dbReference type="Pfam" id="PF15157"/>
    </source>
</evidence>
<dbReference type="PANTHER" id="PTHR13103">
    <property type="entry name" value="SCHWANNOMIN INTERACTING PROTEIN 1"/>
    <property type="match status" value="1"/>
</dbReference>
<evidence type="ECO:0000256" key="2">
    <source>
        <dbReference type="SAM" id="MobiDB-lite"/>
    </source>
</evidence>
<accession>A0A8C4X0B3</accession>
<keyword evidence="1" id="KW-0175">Coiled coil</keyword>
<dbReference type="Pfam" id="PF10148">
    <property type="entry name" value="SCHIP-1_C"/>
    <property type="match status" value="1"/>
</dbReference>
<organism evidence="5 6">
    <name type="scientific">Eptatretus burgeri</name>
    <name type="common">Inshore hagfish</name>
    <dbReference type="NCBI Taxonomy" id="7764"/>
    <lineage>
        <taxon>Eukaryota</taxon>
        <taxon>Metazoa</taxon>
        <taxon>Chordata</taxon>
        <taxon>Craniata</taxon>
        <taxon>Vertebrata</taxon>
        <taxon>Cyclostomata</taxon>
        <taxon>Myxini</taxon>
        <taxon>Myxiniformes</taxon>
        <taxon>Myxinidae</taxon>
        <taxon>Eptatretinae</taxon>
        <taxon>Eptatretus</taxon>
    </lineage>
</organism>
<evidence type="ECO:0000259" key="3">
    <source>
        <dbReference type="Pfam" id="PF10148"/>
    </source>
</evidence>
<feature type="region of interest" description="Disordered" evidence="2">
    <location>
        <begin position="307"/>
        <end position="355"/>
    </location>
</feature>
<reference evidence="5" key="2">
    <citation type="submission" date="2025-09" db="UniProtKB">
        <authorList>
            <consortium name="Ensembl"/>
        </authorList>
    </citation>
    <scope>IDENTIFICATION</scope>
</reference>